<reference evidence="4 5" key="1">
    <citation type="journal article" date="2025" name="Microbiol. Resour. Announc.">
        <title>Draft genome sequences for Neonectria magnoliae and Neonectria punicea, canker pathogens of Liriodendron tulipifera and Acer saccharum in West Virginia.</title>
        <authorList>
            <person name="Petronek H.M."/>
            <person name="Kasson M.T."/>
            <person name="Metheny A.M."/>
            <person name="Stauder C.M."/>
            <person name="Lovett B."/>
            <person name="Lynch S.C."/>
            <person name="Garnas J.R."/>
            <person name="Kasson L.R."/>
            <person name="Stajich J.E."/>
        </authorList>
    </citation>
    <scope>NUCLEOTIDE SEQUENCE [LARGE SCALE GENOMIC DNA]</scope>
    <source>
        <strain evidence="4 5">NRRL 64653</strain>
    </source>
</reference>
<protein>
    <recommendedName>
        <fullName evidence="3">NmrA-like domain-containing protein</fullName>
    </recommendedName>
</protein>
<evidence type="ECO:0000313" key="5">
    <source>
        <dbReference type="Proteomes" id="UP001498476"/>
    </source>
</evidence>
<comment type="similarity">
    <text evidence="1">Belongs to the NmrA-type oxidoreductase family.</text>
</comment>
<name>A0ABR1H8L6_9HYPO</name>
<evidence type="ECO:0000256" key="2">
    <source>
        <dbReference type="ARBA" id="ARBA00022857"/>
    </source>
</evidence>
<comment type="caution">
    <text evidence="4">The sequence shown here is derived from an EMBL/GenBank/DDBJ whole genome shotgun (WGS) entry which is preliminary data.</text>
</comment>
<dbReference type="PANTHER" id="PTHR42748:SF7">
    <property type="entry name" value="NMRA LIKE REDOX SENSOR 1-RELATED"/>
    <property type="match status" value="1"/>
</dbReference>
<accession>A0ABR1H8L6</accession>
<dbReference type="Pfam" id="PF05368">
    <property type="entry name" value="NmrA"/>
    <property type="match status" value="1"/>
</dbReference>
<keyword evidence="2" id="KW-0521">NADP</keyword>
<dbReference type="PANTHER" id="PTHR42748">
    <property type="entry name" value="NITROGEN METABOLITE REPRESSION PROTEIN NMRA FAMILY MEMBER"/>
    <property type="match status" value="1"/>
</dbReference>
<dbReference type="Proteomes" id="UP001498476">
    <property type="component" value="Unassembled WGS sequence"/>
</dbReference>
<gene>
    <name evidence="4" type="ORF">QQX98_004585</name>
</gene>
<sequence length="367" mass="39645">MAKSVLVIGATGNQGQAVTKQLLQRGHHAHALTRDPTSAVAKGLASLGAVIHTGNLDSKDSINIALDGVDGVFLAVPAHPALEETHCRNVIEAARERNIKHIVYSSVARTGEHESFPGWSDDYPLAWYWKGKDVTEKMVRAAGFEHWTILRPAFFMENFCQPLCEHMFPGLASENKLQVAFDVDTRLDLVDVADIGVFAANAFESPAGYSKKEISLAAEWLTAAEIAATLGTISGKEVVVEYLSDDQATSSKERGHAAIDAQKSQREVGYGVDIEGLKGWVSTQDDDVDYTTSDSVQAVLRCPGSEVAETRRNANPMLSPPQPLAAQQHPNVLGRLAPTECLHREINVRPRLALGLARSGGRSSMAS</sequence>
<dbReference type="Gene3D" id="3.40.50.720">
    <property type="entry name" value="NAD(P)-binding Rossmann-like Domain"/>
    <property type="match status" value="1"/>
</dbReference>
<dbReference type="EMBL" id="JAZAVJ010000057">
    <property type="protein sequence ID" value="KAK7417465.1"/>
    <property type="molecule type" value="Genomic_DNA"/>
</dbReference>
<proteinExistence type="inferred from homology"/>
<dbReference type="InterPro" id="IPR036291">
    <property type="entry name" value="NAD(P)-bd_dom_sf"/>
</dbReference>
<organism evidence="4 5">
    <name type="scientific">Neonectria punicea</name>
    <dbReference type="NCBI Taxonomy" id="979145"/>
    <lineage>
        <taxon>Eukaryota</taxon>
        <taxon>Fungi</taxon>
        <taxon>Dikarya</taxon>
        <taxon>Ascomycota</taxon>
        <taxon>Pezizomycotina</taxon>
        <taxon>Sordariomycetes</taxon>
        <taxon>Hypocreomycetidae</taxon>
        <taxon>Hypocreales</taxon>
        <taxon>Nectriaceae</taxon>
        <taxon>Neonectria</taxon>
    </lineage>
</organism>
<evidence type="ECO:0000313" key="4">
    <source>
        <dbReference type="EMBL" id="KAK7417465.1"/>
    </source>
</evidence>
<dbReference type="SUPFAM" id="SSF51735">
    <property type="entry name" value="NAD(P)-binding Rossmann-fold domains"/>
    <property type="match status" value="1"/>
</dbReference>
<dbReference type="CDD" id="cd05251">
    <property type="entry name" value="NmrA_like_SDR_a"/>
    <property type="match status" value="1"/>
</dbReference>
<evidence type="ECO:0000259" key="3">
    <source>
        <dbReference type="Pfam" id="PF05368"/>
    </source>
</evidence>
<feature type="domain" description="NmrA-like" evidence="3">
    <location>
        <begin position="2"/>
        <end position="244"/>
    </location>
</feature>
<keyword evidence="5" id="KW-1185">Reference proteome</keyword>
<dbReference type="InterPro" id="IPR051164">
    <property type="entry name" value="NmrA-like_oxidored"/>
</dbReference>
<evidence type="ECO:0000256" key="1">
    <source>
        <dbReference type="ARBA" id="ARBA00006328"/>
    </source>
</evidence>
<dbReference type="InterPro" id="IPR008030">
    <property type="entry name" value="NmrA-like"/>
</dbReference>